<name>A0ABT8ZTE1_9SPHN</name>
<dbReference type="EMBL" id="JAUQSZ010000001">
    <property type="protein sequence ID" value="MDO7840821.1"/>
    <property type="molecule type" value="Genomic_DNA"/>
</dbReference>
<evidence type="ECO:0000313" key="2">
    <source>
        <dbReference type="Proteomes" id="UP001176468"/>
    </source>
</evidence>
<evidence type="ECO:0000313" key="1">
    <source>
        <dbReference type="EMBL" id="MDO7840821.1"/>
    </source>
</evidence>
<evidence type="ECO:0008006" key="3">
    <source>
        <dbReference type="Google" id="ProtNLM"/>
    </source>
</evidence>
<gene>
    <name evidence="1" type="ORF">Q5H94_00645</name>
</gene>
<comment type="caution">
    <text evidence="1">The sequence shown here is derived from an EMBL/GenBank/DDBJ whole genome shotgun (WGS) entry which is preliminary data.</text>
</comment>
<accession>A0ABT8ZTE1</accession>
<dbReference type="PANTHER" id="PTHR36931">
    <property type="entry name" value="UPF0153 PROTEIN YEIW"/>
    <property type="match status" value="1"/>
</dbReference>
<sequence>MQTRKSTDVLVPGRDCGACTACCTDLTIMEGGIDKPAGLACEHCIVGGGCAIYETRFSICRDYHCVWRSMPGLDDSWRPDRSGVLIVWGTPPYGYKHAVDLLLIGPPETLESERFIGLAAAFVERGILAVLALPRGPGLLTTSVPINDLLRPAIEARNLTLAQDLLRSAHDQMLAMPAEADPRYA</sequence>
<keyword evidence="2" id="KW-1185">Reference proteome</keyword>
<reference evidence="1" key="1">
    <citation type="submission" date="2023-07" db="EMBL/GenBank/DDBJ databases">
        <authorList>
            <person name="Kim M.K."/>
        </authorList>
    </citation>
    <scope>NUCLEOTIDE SEQUENCE</scope>
    <source>
        <strain evidence="1">CA1-15</strain>
    </source>
</reference>
<dbReference type="PANTHER" id="PTHR36931:SF1">
    <property type="entry name" value="UPF0153 PROTEIN YEIW"/>
    <property type="match status" value="1"/>
</dbReference>
<dbReference type="InterPro" id="IPR052572">
    <property type="entry name" value="UPF0153_domain"/>
</dbReference>
<organism evidence="1 2">
    <name type="scientific">Sphingomonas immobilis</name>
    <dbReference type="NCBI Taxonomy" id="3063997"/>
    <lineage>
        <taxon>Bacteria</taxon>
        <taxon>Pseudomonadati</taxon>
        <taxon>Pseudomonadota</taxon>
        <taxon>Alphaproteobacteria</taxon>
        <taxon>Sphingomonadales</taxon>
        <taxon>Sphingomonadaceae</taxon>
        <taxon>Sphingomonas</taxon>
    </lineage>
</organism>
<dbReference type="Proteomes" id="UP001176468">
    <property type="component" value="Unassembled WGS sequence"/>
</dbReference>
<proteinExistence type="predicted"/>
<dbReference type="RefSeq" id="WP_304559079.1">
    <property type="nucleotide sequence ID" value="NZ_JAUQSZ010000001.1"/>
</dbReference>
<protein>
    <recommendedName>
        <fullName evidence="3">Zinc/iron-chelating domain-containing protein</fullName>
    </recommendedName>
</protein>